<keyword evidence="3" id="KW-1185">Reference proteome</keyword>
<dbReference type="SMART" id="SM01034">
    <property type="entry name" value="BLUF"/>
    <property type="match status" value="1"/>
</dbReference>
<dbReference type="RefSeq" id="WP_099243687.1">
    <property type="nucleotide sequence ID" value="NZ_FXXP01000001.1"/>
</dbReference>
<dbReference type="EMBL" id="FXXP01000001">
    <property type="protein sequence ID" value="SMX27481.1"/>
    <property type="molecule type" value="Genomic_DNA"/>
</dbReference>
<name>A0A238J9R7_9RHOB</name>
<evidence type="ECO:0000259" key="1">
    <source>
        <dbReference type="PROSITE" id="PS50925"/>
    </source>
</evidence>
<dbReference type="AlphaFoldDB" id="A0A238J9R7"/>
<accession>A0A238J9R7</accession>
<dbReference type="GO" id="GO:0009882">
    <property type="term" value="F:blue light photoreceptor activity"/>
    <property type="evidence" value="ECO:0007669"/>
    <property type="project" value="InterPro"/>
</dbReference>
<dbReference type="Gene3D" id="3.30.70.100">
    <property type="match status" value="1"/>
</dbReference>
<dbReference type="Proteomes" id="UP000225972">
    <property type="component" value="Unassembled WGS sequence"/>
</dbReference>
<evidence type="ECO:0000313" key="2">
    <source>
        <dbReference type="EMBL" id="SMX27481.1"/>
    </source>
</evidence>
<dbReference type="GO" id="GO:0071949">
    <property type="term" value="F:FAD binding"/>
    <property type="evidence" value="ECO:0007669"/>
    <property type="project" value="InterPro"/>
</dbReference>
<reference evidence="3" key="1">
    <citation type="submission" date="2017-05" db="EMBL/GenBank/DDBJ databases">
        <authorList>
            <person name="Rodrigo-Torres L."/>
            <person name="Arahal R. D."/>
            <person name="Lucena T."/>
        </authorList>
    </citation>
    <scope>NUCLEOTIDE SEQUENCE [LARGE SCALE GENOMIC DNA]</scope>
    <source>
        <strain evidence="3">CECT 8649</strain>
    </source>
</reference>
<dbReference type="SUPFAM" id="SSF54975">
    <property type="entry name" value="Acylphosphatase/BLUF domain-like"/>
    <property type="match status" value="1"/>
</dbReference>
<dbReference type="OrthoDB" id="196105at2"/>
<dbReference type="PROSITE" id="PS50925">
    <property type="entry name" value="BLUF"/>
    <property type="match status" value="1"/>
</dbReference>
<dbReference type="InterPro" id="IPR007024">
    <property type="entry name" value="BLUF_domain"/>
</dbReference>
<dbReference type="Pfam" id="PF04940">
    <property type="entry name" value="BLUF"/>
    <property type="match status" value="1"/>
</dbReference>
<organism evidence="2 3">
    <name type="scientific">Pelagimonas phthalicica</name>
    <dbReference type="NCBI Taxonomy" id="1037362"/>
    <lineage>
        <taxon>Bacteria</taxon>
        <taxon>Pseudomonadati</taxon>
        <taxon>Pseudomonadota</taxon>
        <taxon>Alphaproteobacteria</taxon>
        <taxon>Rhodobacterales</taxon>
        <taxon>Roseobacteraceae</taxon>
        <taxon>Pelagimonas</taxon>
    </lineage>
</organism>
<sequence>MGLYRLIYASTATDIDRDLLTNIIETSNRLNSKNYITGMMIFDNGYFLQLLEGERAFLTKRFLEISKDTHHNDIEILTCGPIHARLFTGWGARYLGSQGASSKILKRYQGGPEFNPYKFTSSNVEYLCLDMSTFAVSSNDVANKLSIAQ</sequence>
<evidence type="ECO:0000313" key="3">
    <source>
        <dbReference type="Proteomes" id="UP000225972"/>
    </source>
</evidence>
<gene>
    <name evidence="2" type="ORF">TRP8649_01586</name>
</gene>
<protein>
    <submittedName>
        <fullName evidence="2">Sensors of blue-light using FAD</fullName>
    </submittedName>
</protein>
<proteinExistence type="predicted"/>
<dbReference type="InterPro" id="IPR036046">
    <property type="entry name" value="Acylphosphatase-like_dom_sf"/>
</dbReference>
<feature type="domain" description="BLUF" evidence="1">
    <location>
        <begin position="3"/>
        <end position="93"/>
    </location>
</feature>